<evidence type="ECO:0000256" key="6">
    <source>
        <dbReference type="ARBA" id="ARBA00022989"/>
    </source>
</evidence>
<dbReference type="EMBL" id="CAEY01002034">
    <property type="status" value="NOT_ANNOTATED_CDS"/>
    <property type="molecule type" value="Genomic_DNA"/>
</dbReference>
<evidence type="ECO:0000256" key="12">
    <source>
        <dbReference type="RuleBase" id="RU000679"/>
    </source>
</evidence>
<evidence type="ECO:0000256" key="7">
    <source>
        <dbReference type="ARBA" id="ARBA00023053"/>
    </source>
</evidence>
<evidence type="ECO:0000256" key="8">
    <source>
        <dbReference type="ARBA" id="ARBA00023065"/>
    </source>
</evidence>
<proteinExistence type="inferred from homology"/>
<protein>
    <submittedName>
        <fullName evidence="15">Uncharacterized protein</fullName>
    </submittedName>
</protein>
<reference evidence="16" key="1">
    <citation type="submission" date="2011-08" db="EMBL/GenBank/DDBJ databases">
        <authorList>
            <person name="Rombauts S."/>
        </authorList>
    </citation>
    <scope>NUCLEOTIDE SEQUENCE</scope>
    <source>
        <strain evidence="16">London</strain>
    </source>
</reference>
<evidence type="ECO:0000313" key="16">
    <source>
        <dbReference type="Proteomes" id="UP000015104"/>
    </source>
</evidence>
<keyword evidence="8 12" id="KW-0406">Ion transport</keyword>
<dbReference type="AlphaFoldDB" id="T1KEA7"/>
<keyword evidence="11 12" id="KW-0407">Ion channel</keyword>
<dbReference type="KEGG" id="tut:107363173"/>
<organism evidence="15 16">
    <name type="scientific">Tetranychus urticae</name>
    <name type="common">Two-spotted spider mite</name>
    <dbReference type="NCBI Taxonomy" id="32264"/>
    <lineage>
        <taxon>Eukaryota</taxon>
        <taxon>Metazoa</taxon>
        <taxon>Ecdysozoa</taxon>
        <taxon>Arthropoda</taxon>
        <taxon>Chelicerata</taxon>
        <taxon>Arachnida</taxon>
        <taxon>Acari</taxon>
        <taxon>Acariformes</taxon>
        <taxon>Trombidiformes</taxon>
        <taxon>Prostigmata</taxon>
        <taxon>Eleutherengona</taxon>
        <taxon>Raphignathae</taxon>
        <taxon>Tetranychoidea</taxon>
        <taxon>Tetranychidae</taxon>
        <taxon>Tetranychus</taxon>
    </lineage>
</organism>
<evidence type="ECO:0000256" key="5">
    <source>
        <dbReference type="ARBA" id="ARBA00022692"/>
    </source>
</evidence>
<dbReference type="GO" id="GO:0005272">
    <property type="term" value="F:sodium channel activity"/>
    <property type="evidence" value="ECO:0007669"/>
    <property type="project" value="UniProtKB-KW"/>
</dbReference>
<dbReference type="HOGENOM" id="CLU_753009_0_0_1"/>
<comment type="similarity">
    <text evidence="2 12">Belongs to the amiloride-sensitive sodium channel (TC 1.A.6) family.</text>
</comment>
<evidence type="ECO:0000313" key="15">
    <source>
        <dbReference type="EnsemblMetazoa" id="tetur09g05900.1"/>
    </source>
</evidence>
<evidence type="ECO:0000256" key="4">
    <source>
        <dbReference type="ARBA" id="ARBA00022461"/>
    </source>
</evidence>
<feature type="region of interest" description="Disordered" evidence="13">
    <location>
        <begin position="419"/>
        <end position="444"/>
    </location>
</feature>
<accession>T1KEA7</accession>
<keyword evidence="16" id="KW-1185">Reference proteome</keyword>
<evidence type="ECO:0000256" key="14">
    <source>
        <dbReference type="SAM" id="Phobius"/>
    </source>
</evidence>
<dbReference type="Pfam" id="PF00858">
    <property type="entry name" value="ASC"/>
    <property type="match status" value="1"/>
</dbReference>
<dbReference type="RefSeq" id="XP_015785841.2">
    <property type="nucleotide sequence ID" value="XM_015930355.2"/>
</dbReference>
<keyword evidence="9 14" id="KW-0472">Membrane</keyword>
<evidence type="ECO:0000256" key="11">
    <source>
        <dbReference type="ARBA" id="ARBA00023303"/>
    </source>
</evidence>
<feature type="transmembrane region" description="Helical" evidence="14">
    <location>
        <begin position="363"/>
        <end position="383"/>
    </location>
</feature>
<keyword evidence="3 12" id="KW-0813">Transport</keyword>
<dbReference type="Proteomes" id="UP000015104">
    <property type="component" value="Unassembled WGS sequence"/>
</dbReference>
<keyword evidence="5 12" id="KW-0812">Transmembrane</keyword>
<dbReference type="GeneID" id="107363173"/>
<evidence type="ECO:0000256" key="10">
    <source>
        <dbReference type="ARBA" id="ARBA00023201"/>
    </source>
</evidence>
<evidence type="ECO:0000256" key="1">
    <source>
        <dbReference type="ARBA" id="ARBA00004141"/>
    </source>
</evidence>
<reference evidence="15" key="2">
    <citation type="submission" date="2015-06" db="UniProtKB">
        <authorList>
            <consortium name="EnsemblMetazoa"/>
        </authorList>
    </citation>
    <scope>IDENTIFICATION</scope>
</reference>
<evidence type="ECO:0000256" key="13">
    <source>
        <dbReference type="SAM" id="MobiDB-lite"/>
    </source>
</evidence>
<name>T1KEA7_TETUR</name>
<keyword evidence="6 14" id="KW-1133">Transmembrane helix</keyword>
<sequence>MIRNSKIILYNRIFLFVCLTGCVIQLADIFRNYIQHSVVSKVILSYPASITVPDLTVCSEYIDVINYTAYLTTCPDKIPTECASVDVSTEDGLRHCFADVVGFNKMRSFISSTFTVAQFYNLTYSPKTIFPQVDLSAKFNDSRCSITSLFASNRICYTIQCSYGSPLTITRYTLTEGDLKGAMIVITVNQSIVRDWEFTFVYVHEPFTFPYGYESSWVGLTFNRLPSLYLIKYKLIKVDLLPKPYVTACRDYESIGFDNRLDYFDHCINQSSLEYFGLPSHRTFMYPTLNISFPSHQLNRQSAAYRVIENNCIAEISQPQCHYTFYIASNEGWYPTDDNTSKILLLAPNEPDLHAITLPAHGFYQFLIFVETILGIWFGFNYFGYGQKIFSSLYEYSKIEPKLRWQQIKKQMLLGKLGSKSKQEKPNFNRKRSSKVQVIKVGQP</sequence>
<evidence type="ECO:0000256" key="2">
    <source>
        <dbReference type="ARBA" id="ARBA00007193"/>
    </source>
</evidence>
<dbReference type="GO" id="GO:0016020">
    <property type="term" value="C:membrane"/>
    <property type="evidence" value="ECO:0007669"/>
    <property type="project" value="UniProtKB-SubCell"/>
</dbReference>
<comment type="subcellular location">
    <subcellularLocation>
        <location evidence="1">Membrane</location>
        <topology evidence="1">Multi-pass membrane protein</topology>
    </subcellularLocation>
</comment>
<evidence type="ECO:0000256" key="9">
    <source>
        <dbReference type="ARBA" id="ARBA00023136"/>
    </source>
</evidence>
<dbReference type="EnsemblMetazoa" id="tetur09g05900.1">
    <property type="protein sequence ID" value="tetur09g05900.1"/>
    <property type="gene ID" value="tetur09g05900"/>
</dbReference>
<keyword evidence="7" id="KW-0915">Sodium</keyword>
<keyword evidence="10 12" id="KW-0739">Sodium transport</keyword>
<keyword evidence="4 12" id="KW-0894">Sodium channel</keyword>
<evidence type="ECO:0000256" key="3">
    <source>
        <dbReference type="ARBA" id="ARBA00022448"/>
    </source>
</evidence>
<dbReference type="InterPro" id="IPR001873">
    <property type="entry name" value="ENaC"/>
</dbReference>